<dbReference type="GO" id="GO:0007219">
    <property type="term" value="P:Notch signaling pathway"/>
    <property type="evidence" value="ECO:0007669"/>
    <property type="project" value="TreeGrafter"/>
</dbReference>
<dbReference type="CDD" id="cd00054">
    <property type="entry name" value="EGF_CA"/>
    <property type="match status" value="1"/>
</dbReference>
<dbReference type="PROSITE" id="PS01186">
    <property type="entry name" value="EGF_2"/>
    <property type="match status" value="1"/>
</dbReference>
<evidence type="ECO:0000256" key="5">
    <source>
        <dbReference type="ARBA" id="ARBA00022729"/>
    </source>
</evidence>
<organism evidence="14 15">
    <name type="scientific">Dreissena polymorpha</name>
    <name type="common">Zebra mussel</name>
    <name type="synonym">Mytilus polymorpha</name>
    <dbReference type="NCBI Taxonomy" id="45954"/>
    <lineage>
        <taxon>Eukaryota</taxon>
        <taxon>Metazoa</taxon>
        <taxon>Spiralia</taxon>
        <taxon>Lophotrochozoa</taxon>
        <taxon>Mollusca</taxon>
        <taxon>Bivalvia</taxon>
        <taxon>Autobranchia</taxon>
        <taxon>Heteroconchia</taxon>
        <taxon>Euheterodonta</taxon>
        <taxon>Imparidentia</taxon>
        <taxon>Neoheterodontei</taxon>
        <taxon>Myida</taxon>
        <taxon>Dreissenoidea</taxon>
        <taxon>Dreissenidae</taxon>
        <taxon>Dreissena</taxon>
    </lineage>
</organism>
<dbReference type="PROSITE" id="PS00010">
    <property type="entry name" value="ASX_HYDROXYL"/>
    <property type="match status" value="1"/>
</dbReference>
<keyword evidence="5" id="KW-0732">Signal</keyword>
<comment type="caution">
    <text evidence="12">Lacks conserved residue(s) required for the propagation of feature annotation.</text>
</comment>
<evidence type="ECO:0000256" key="1">
    <source>
        <dbReference type="ARBA" id="ARBA00004251"/>
    </source>
</evidence>
<reference evidence="14" key="1">
    <citation type="journal article" date="2019" name="bioRxiv">
        <title>The Genome of the Zebra Mussel, Dreissena polymorpha: A Resource for Invasive Species Research.</title>
        <authorList>
            <person name="McCartney M.A."/>
            <person name="Auch B."/>
            <person name="Kono T."/>
            <person name="Mallez S."/>
            <person name="Zhang Y."/>
            <person name="Obille A."/>
            <person name="Becker A."/>
            <person name="Abrahante J.E."/>
            <person name="Garbe J."/>
            <person name="Badalamenti J.P."/>
            <person name="Herman A."/>
            <person name="Mangelson H."/>
            <person name="Liachko I."/>
            <person name="Sullivan S."/>
            <person name="Sone E.D."/>
            <person name="Koren S."/>
            <person name="Silverstein K.A.T."/>
            <person name="Beckman K.B."/>
            <person name="Gohl D.M."/>
        </authorList>
    </citation>
    <scope>NUCLEOTIDE SEQUENCE</scope>
    <source>
        <strain evidence="14">Duluth1</strain>
        <tissue evidence="14">Whole animal</tissue>
    </source>
</reference>
<sequence length="69" mass="7792">MMCFNKLTKAERFPLTDIDECATNPCKNDATCINGQNKYTCTCSGGWQGTNCDQGKYIRYSANVTLYYI</sequence>
<dbReference type="FunFam" id="2.10.25.10:FF:000391">
    <property type="entry name" value="Weary, isoform C"/>
    <property type="match status" value="1"/>
</dbReference>
<reference evidence="14" key="2">
    <citation type="submission" date="2020-11" db="EMBL/GenBank/DDBJ databases">
        <authorList>
            <person name="McCartney M.A."/>
            <person name="Auch B."/>
            <person name="Kono T."/>
            <person name="Mallez S."/>
            <person name="Becker A."/>
            <person name="Gohl D.M."/>
            <person name="Silverstein K.A.T."/>
            <person name="Koren S."/>
            <person name="Bechman K.B."/>
            <person name="Herman A."/>
            <person name="Abrahante J.E."/>
            <person name="Garbe J."/>
        </authorList>
    </citation>
    <scope>NUCLEOTIDE SEQUENCE</scope>
    <source>
        <strain evidence="14">Duluth1</strain>
        <tissue evidence="14">Whole animal</tissue>
    </source>
</reference>
<feature type="domain" description="EGF-like" evidence="13">
    <location>
        <begin position="17"/>
        <end position="53"/>
    </location>
</feature>
<comment type="caution">
    <text evidence="14">The sequence shown here is derived from an EMBL/GenBank/DDBJ whole genome shotgun (WGS) entry which is preliminary data.</text>
</comment>
<keyword evidence="9" id="KW-0472">Membrane</keyword>
<dbReference type="GO" id="GO:0005112">
    <property type="term" value="F:Notch binding"/>
    <property type="evidence" value="ECO:0007669"/>
    <property type="project" value="TreeGrafter"/>
</dbReference>
<evidence type="ECO:0000256" key="12">
    <source>
        <dbReference type="PROSITE-ProRule" id="PRU00076"/>
    </source>
</evidence>
<keyword evidence="2" id="KW-1003">Cell membrane</keyword>
<keyword evidence="11" id="KW-0325">Glycoprotein</keyword>
<evidence type="ECO:0000256" key="2">
    <source>
        <dbReference type="ARBA" id="ARBA00022475"/>
    </source>
</evidence>
<comment type="subcellular location">
    <subcellularLocation>
        <location evidence="1">Cell membrane</location>
        <topology evidence="1">Single-pass type I membrane protein</topology>
    </subcellularLocation>
</comment>
<dbReference type="AlphaFoldDB" id="A0A9D4HAN5"/>
<keyword evidence="15" id="KW-1185">Reference proteome</keyword>
<feature type="disulfide bond" evidence="12">
    <location>
        <begin position="43"/>
        <end position="52"/>
    </location>
</feature>
<dbReference type="SMART" id="SM00179">
    <property type="entry name" value="EGF_CA"/>
    <property type="match status" value="1"/>
</dbReference>
<evidence type="ECO:0000313" key="15">
    <source>
        <dbReference type="Proteomes" id="UP000828390"/>
    </source>
</evidence>
<dbReference type="Proteomes" id="UP000828390">
    <property type="component" value="Unassembled WGS sequence"/>
</dbReference>
<keyword evidence="7" id="KW-0106">Calcium</keyword>
<dbReference type="InterPro" id="IPR000152">
    <property type="entry name" value="EGF-type_Asp/Asn_hydroxyl_site"/>
</dbReference>
<dbReference type="PANTHER" id="PTHR12916">
    <property type="entry name" value="CYTOCHROME C OXIDASE POLYPEPTIDE VIC-2"/>
    <property type="match status" value="1"/>
</dbReference>
<dbReference type="Pfam" id="PF00008">
    <property type="entry name" value="EGF"/>
    <property type="match status" value="1"/>
</dbReference>
<dbReference type="PROSITE" id="PS50026">
    <property type="entry name" value="EGF_3"/>
    <property type="match status" value="1"/>
</dbReference>
<dbReference type="PRINTS" id="PR00010">
    <property type="entry name" value="EGFBLOOD"/>
</dbReference>
<evidence type="ECO:0000256" key="8">
    <source>
        <dbReference type="ARBA" id="ARBA00022989"/>
    </source>
</evidence>
<dbReference type="PROSITE" id="PS00022">
    <property type="entry name" value="EGF_1"/>
    <property type="match status" value="1"/>
</dbReference>
<evidence type="ECO:0000256" key="6">
    <source>
        <dbReference type="ARBA" id="ARBA00022737"/>
    </source>
</evidence>
<dbReference type="PROSITE" id="PS01187">
    <property type="entry name" value="EGF_CA"/>
    <property type="match status" value="1"/>
</dbReference>
<dbReference type="Gene3D" id="2.10.25.10">
    <property type="entry name" value="Laminin"/>
    <property type="match status" value="1"/>
</dbReference>
<dbReference type="EMBL" id="JAIWYP010000004">
    <property type="protein sequence ID" value="KAH3831282.1"/>
    <property type="molecule type" value="Genomic_DNA"/>
</dbReference>
<evidence type="ECO:0000256" key="10">
    <source>
        <dbReference type="ARBA" id="ARBA00023157"/>
    </source>
</evidence>
<keyword evidence="6" id="KW-0677">Repeat</keyword>
<name>A0A9D4HAN5_DREPO</name>
<dbReference type="PANTHER" id="PTHR12916:SF9">
    <property type="entry name" value="NEUROGENIC LOCUS NOTCH HOMOLOG PROTEIN 1-RELATED"/>
    <property type="match status" value="1"/>
</dbReference>
<evidence type="ECO:0000256" key="3">
    <source>
        <dbReference type="ARBA" id="ARBA00022536"/>
    </source>
</evidence>
<evidence type="ECO:0000259" key="13">
    <source>
        <dbReference type="PROSITE" id="PS50026"/>
    </source>
</evidence>
<evidence type="ECO:0000256" key="9">
    <source>
        <dbReference type="ARBA" id="ARBA00023136"/>
    </source>
</evidence>
<dbReference type="GO" id="GO:0005886">
    <property type="term" value="C:plasma membrane"/>
    <property type="evidence" value="ECO:0007669"/>
    <property type="project" value="UniProtKB-SubCell"/>
</dbReference>
<dbReference type="SUPFAM" id="SSF57196">
    <property type="entry name" value="EGF/Laminin"/>
    <property type="match status" value="1"/>
</dbReference>
<dbReference type="InterPro" id="IPR018097">
    <property type="entry name" value="EGF_Ca-bd_CS"/>
</dbReference>
<protein>
    <recommendedName>
        <fullName evidence="13">EGF-like domain-containing protein</fullName>
    </recommendedName>
</protein>
<dbReference type="InterPro" id="IPR001881">
    <property type="entry name" value="EGF-like_Ca-bd_dom"/>
</dbReference>
<evidence type="ECO:0000313" key="14">
    <source>
        <dbReference type="EMBL" id="KAH3831282.1"/>
    </source>
</evidence>
<evidence type="ECO:0000256" key="4">
    <source>
        <dbReference type="ARBA" id="ARBA00022692"/>
    </source>
</evidence>
<evidence type="ECO:0000256" key="11">
    <source>
        <dbReference type="ARBA" id="ARBA00023180"/>
    </source>
</evidence>
<keyword evidence="10 12" id="KW-1015">Disulfide bond</keyword>
<accession>A0A9D4HAN5</accession>
<gene>
    <name evidence="14" type="ORF">DPMN_104544</name>
</gene>
<dbReference type="SMART" id="SM00181">
    <property type="entry name" value="EGF"/>
    <property type="match status" value="1"/>
</dbReference>
<evidence type="ECO:0000256" key="7">
    <source>
        <dbReference type="ARBA" id="ARBA00022837"/>
    </source>
</evidence>
<keyword evidence="3 12" id="KW-0245">EGF-like domain</keyword>
<proteinExistence type="predicted"/>
<keyword evidence="4" id="KW-0812">Transmembrane</keyword>
<keyword evidence="8" id="KW-1133">Transmembrane helix</keyword>
<dbReference type="InterPro" id="IPR000742">
    <property type="entry name" value="EGF"/>
</dbReference>
<dbReference type="GO" id="GO:0005509">
    <property type="term" value="F:calcium ion binding"/>
    <property type="evidence" value="ECO:0007669"/>
    <property type="project" value="InterPro"/>
</dbReference>